<dbReference type="AlphaFoldDB" id="A0A2P6NL50"/>
<dbReference type="InParanoid" id="A0A2P6NL50"/>
<evidence type="ECO:0000313" key="1">
    <source>
        <dbReference type="EMBL" id="PRP84666.1"/>
    </source>
</evidence>
<feature type="non-terminal residue" evidence="1">
    <location>
        <position position="103"/>
    </location>
</feature>
<dbReference type="Proteomes" id="UP000241769">
    <property type="component" value="Unassembled WGS sequence"/>
</dbReference>
<gene>
    <name evidence="1" type="ORF">PROFUN_07916</name>
</gene>
<reference evidence="1 2" key="1">
    <citation type="journal article" date="2018" name="Genome Biol. Evol.">
        <title>Multiple Roots of Fruiting Body Formation in Amoebozoa.</title>
        <authorList>
            <person name="Hillmann F."/>
            <person name="Forbes G."/>
            <person name="Novohradska S."/>
            <person name="Ferling I."/>
            <person name="Riege K."/>
            <person name="Groth M."/>
            <person name="Westermann M."/>
            <person name="Marz M."/>
            <person name="Spaller T."/>
            <person name="Winckler T."/>
            <person name="Schaap P."/>
            <person name="Glockner G."/>
        </authorList>
    </citation>
    <scope>NUCLEOTIDE SEQUENCE [LARGE SCALE GENOMIC DNA]</scope>
    <source>
        <strain evidence="1 2">Jena</strain>
    </source>
</reference>
<dbReference type="EMBL" id="MDYQ01000058">
    <property type="protein sequence ID" value="PRP84666.1"/>
    <property type="molecule type" value="Genomic_DNA"/>
</dbReference>
<comment type="caution">
    <text evidence="1">The sequence shown here is derived from an EMBL/GenBank/DDBJ whole genome shotgun (WGS) entry which is preliminary data.</text>
</comment>
<keyword evidence="2" id="KW-1185">Reference proteome</keyword>
<name>A0A2P6NL50_9EUKA</name>
<sequence>MKRQKPQDEDSVIPERLALGVVFTSDRARGIIPHFIADIRQQDSSSDDATRFWRTVSKKIVVLDQTYVVVILKQTKEENQIAQWMNTKCRFASWSNKKKNGVE</sequence>
<protein>
    <submittedName>
        <fullName evidence="1">Uncharacterized protein</fullName>
    </submittedName>
</protein>
<accession>A0A2P6NL50</accession>
<organism evidence="1 2">
    <name type="scientific">Planoprotostelium fungivorum</name>
    <dbReference type="NCBI Taxonomy" id="1890364"/>
    <lineage>
        <taxon>Eukaryota</taxon>
        <taxon>Amoebozoa</taxon>
        <taxon>Evosea</taxon>
        <taxon>Variosea</taxon>
        <taxon>Cavosteliida</taxon>
        <taxon>Cavosteliaceae</taxon>
        <taxon>Planoprotostelium</taxon>
    </lineage>
</organism>
<proteinExistence type="predicted"/>
<evidence type="ECO:0000313" key="2">
    <source>
        <dbReference type="Proteomes" id="UP000241769"/>
    </source>
</evidence>